<evidence type="ECO:0000313" key="3">
    <source>
        <dbReference type="Proteomes" id="UP000237000"/>
    </source>
</evidence>
<feature type="non-terminal residue" evidence="2">
    <location>
        <position position="1"/>
    </location>
</feature>
<feature type="region of interest" description="Disordered" evidence="1">
    <location>
        <begin position="1"/>
        <end position="56"/>
    </location>
</feature>
<accession>A0A2P5BLQ3</accession>
<dbReference type="AlphaFoldDB" id="A0A2P5BLQ3"/>
<organism evidence="2 3">
    <name type="scientific">Trema orientale</name>
    <name type="common">Charcoal tree</name>
    <name type="synonym">Celtis orientalis</name>
    <dbReference type="NCBI Taxonomy" id="63057"/>
    <lineage>
        <taxon>Eukaryota</taxon>
        <taxon>Viridiplantae</taxon>
        <taxon>Streptophyta</taxon>
        <taxon>Embryophyta</taxon>
        <taxon>Tracheophyta</taxon>
        <taxon>Spermatophyta</taxon>
        <taxon>Magnoliopsida</taxon>
        <taxon>eudicotyledons</taxon>
        <taxon>Gunneridae</taxon>
        <taxon>Pentapetalae</taxon>
        <taxon>rosids</taxon>
        <taxon>fabids</taxon>
        <taxon>Rosales</taxon>
        <taxon>Cannabaceae</taxon>
        <taxon>Trema</taxon>
    </lineage>
</organism>
<evidence type="ECO:0000256" key="1">
    <source>
        <dbReference type="SAM" id="MobiDB-lite"/>
    </source>
</evidence>
<proteinExistence type="predicted"/>
<name>A0A2P5BLQ3_TREOI</name>
<keyword evidence="3" id="KW-1185">Reference proteome</keyword>
<reference evidence="3" key="1">
    <citation type="submission" date="2016-06" db="EMBL/GenBank/DDBJ databases">
        <title>Parallel loss of symbiosis genes in relatives of nitrogen-fixing non-legume Parasponia.</title>
        <authorList>
            <person name="Van Velzen R."/>
            <person name="Holmer R."/>
            <person name="Bu F."/>
            <person name="Rutten L."/>
            <person name="Van Zeijl A."/>
            <person name="Liu W."/>
            <person name="Santuari L."/>
            <person name="Cao Q."/>
            <person name="Sharma T."/>
            <person name="Shen D."/>
            <person name="Roswanjaya Y."/>
            <person name="Wardhani T."/>
            <person name="Kalhor M.S."/>
            <person name="Jansen J."/>
            <person name="Van den Hoogen J."/>
            <person name="Gungor B."/>
            <person name="Hartog M."/>
            <person name="Hontelez J."/>
            <person name="Verver J."/>
            <person name="Yang W.-C."/>
            <person name="Schijlen E."/>
            <person name="Repin R."/>
            <person name="Schilthuizen M."/>
            <person name="Schranz E."/>
            <person name="Heidstra R."/>
            <person name="Miyata K."/>
            <person name="Fedorova E."/>
            <person name="Kohlen W."/>
            <person name="Bisseling T."/>
            <person name="Smit S."/>
            <person name="Geurts R."/>
        </authorList>
    </citation>
    <scope>NUCLEOTIDE SEQUENCE [LARGE SCALE GENOMIC DNA]</scope>
    <source>
        <strain evidence="3">cv. RG33-2</strain>
    </source>
</reference>
<evidence type="ECO:0000313" key="2">
    <source>
        <dbReference type="EMBL" id="PON49735.1"/>
    </source>
</evidence>
<protein>
    <submittedName>
        <fullName evidence="2">Uncharacterized protein</fullName>
    </submittedName>
</protein>
<feature type="compositionally biased region" description="Acidic residues" evidence="1">
    <location>
        <begin position="8"/>
        <end position="19"/>
    </location>
</feature>
<dbReference type="EMBL" id="JXTC01000496">
    <property type="protein sequence ID" value="PON49735.1"/>
    <property type="molecule type" value="Genomic_DNA"/>
</dbReference>
<feature type="compositionally biased region" description="Polar residues" evidence="1">
    <location>
        <begin position="21"/>
        <end position="36"/>
    </location>
</feature>
<dbReference type="Proteomes" id="UP000237000">
    <property type="component" value="Unassembled WGS sequence"/>
</dbReference>
<sequence length="56" mass="6195">SESVPENVPDESYIEEDTEVNVLSNGQNEVLPSESPLNKESDENPESKSQGTKMEE</sequence>
<gene>
    <name evidence="2" type="ORF">TorRG33x02_316690</name>
</gene>
<comment type="caution">
    <text evidence="2">The sequence shown here is derived from an EMBL/GenBank/DDBJ whole genome shotgun (WGS) entry which is preliminary data.</text>
</comment>
<feature type="compositionally biased region" description="Basic and acidic residues" evidence="1">
    <location>
        <begin position="37"/>
        <end position="46"/>
    </location>
</feature>
<feature type="compositionally biased region" description="Polar residues" evidence="1">
    <location>
        <begin position="47"/>
        <end position="56"/>
    </location>
</feature>
<dbReference type="InParanoid" id="A0A2P5BLQ3"/>